<dbReference type="RefSeq" id="XP_003333614.2">
    <property type="nucleotide sequence ID" value="XM_003333566.2"/>
</dbReference>
<evidence type="ECO:0000313" key="3">
    <source>
        <dbReference type="Proteomes" id="UP000008783"/>
    </source>
</evidence>
<dbReference type="VEuPathDB" id="FungiDB:PGTG_15036"/>
<feature type="region of interest" description="Disordered" evidence="1">
    <location>
        <begin position="438"/>
        <end position="479"/>
    </location>
</feature>
<evidence type="ECO:0000313" key="2">
    <source>
        <dbReference type="EMBL" id="EFP89195.2"/>
    </source>
</evidence>
<protein>
    <submittedName>
        <fullName evidence="2">Uncharacterized protein</fullName>
    </submittedName>
</protein>
<dbReference type="InParanoid" id="E3KXZ4"/>
<sequence length="479" mass="54251">MTRAPKKDFGFRADIVHLHEPYLGNVNKTCRRNKHLQHLSDVSAITGHVDEKFSVPAKHFELVIISAPLTSTPATPKEAISTLIVTKVMLLGRLFIAFQLLRHHGLAHPLSVAAKPLPKRSVSAADTVKFIDEPGIVFEEDVHEVEDSIGAGRLEKQDQPTGQLDIIDQSSIVHQPSLGSGKSIKSALKKAQVIEREPNSERPRIIRAALDLIDKFISKPVPKKNVSWNQVNPPSLEPEEEKNFQGNSPPKFIKCYINNKWKWRHYLDVRHKDPEYIRVNTAEVGKVAGHKNSNSDIVEEHTQIFKEPPEMEIMHNNRIISVPADFSYPPEDIIYPPQMGEFTEHLPLSPLVRLSNAASFLFGFMVPKIDWRLRMKEGHWLRKSNMGLTENESEEQSNLERKRKFIETEGREGSLDGIETLKDSATNQRYKLGGIAKDLSEESSSSQSTIRRKLTHDKSQGKFGNKGKAKKYSGYVRDY</sequence>
<evidence type="ECO:0000256" key="1">
    <source>
        <dbReference type="SAM" id="MobiDB-lite"/>
    </source>
</evidence>
<keyword evidence="3" id="KW-1185">Reference proteome</keyword>
<dbReference type="EMBL" id="DS178320">
    <property type="protein sequence ID" value="EFP89195.2"/>
    <property type="molecule type" value="Genomic_DNA"/>
</dbReference>
<accession>E3KXZ4</accession>
<dbReference type="Proteomes" id="UP000008783">
    <property type="component" value="Unassembled WGS sequence"/>
</dbReference>
<dbReference type="HOGENOM" id="CLU_602127_0_0_1"/>
<proteinExistence type="predicted"/>
<organism evidence="2 3">
    <name type="scientific">Puccinia graminis f. sp. tritici (strain CRL 75-36-700-3 / race SCCL)</name>
    <name type="common">Black stem rust fungus</name>
    <dbReference type="NCBI Taxonomy" id="418459"/>
    <lineage>
        <taxon>Eukaryota</taxon>
        <taxon>Fungi</taxon>
        <taxon>Dikarya</taxon>
        <taxon>Basidiomycota</taxon>
        <taxon>Pucciniomycotina</taxon>
        <taxon>Pucciniomycetes</taxon>
        <taxon>Pucciniales</taxon>
        <taxon>Pucciniaceae</taxon>
        <taxon>Puccinia</taxon>
    </lineage>
</organism>
<dbReference type="AlphaFoldDB" id="E3KXZ4"/>
<reference evidence="3" key="2">
    <citation type="journal article" date="2011" name="Proc. Natl. Acad. Sci. U.S.A.">
        <title>Obligate biotrophy features unraveled by the genomic analysis of rust fungi.</title>
        <authorList>
            <person name="Duplessis S."/>
            <person name="Cuomo C.A."/>
            <person name="Lin Y.-C."/>
            <person name="Aerts A."/>
            <person name="Tisserant E."/>
            <person name="Veneault-Fourrey C."/>
            <person name="Joly D.L."/>
            <person name="Hacquard S."/>
            <person name="Amselem J."/>
            <person name="Cantarel B.L."/>
            <person name="Chiu R."/>
            <person name="Coutinho P.M."/>
            <person name="Feau N."/>
            <person name="Field M."/>
            <person name="Frey P."/>
            <person name="Gelhaye E."/>
            <person name="Goldberg J."/>
            <person name="Grabherr M.G."/>
            <person name="Kodira C.D."/>
            <person name="Kohler A."/>
            <person name="Kuees U."/>
            <person name="Lindquist E.A."/>
            <person name="Lucas S.M."/>
            <person name="Mago R."/>
            <person name="Mauceli E."/>
            <person name="Morin E."/>
            <person name="Murat C."/>
            <person name="Pangilinan J.L."/>
            <person name="Park R."/>
            <person name="Pearson M."/>
            <person name="Quesneville H."/>
            <person name="Rouhier N."/>
            <person name="Sakthikumar S."/>
            <person name="Salamov A.A."/>
            <person name="Schmutz J."/>
            <person name="Selles B."/>
            <person name="Shapiro H."/>
            <person name="Tanguay P."/>
            <person name="Tuskan G.A."/>
            <person name="Henrissat B."/>
            <person name="Van de Peer Y."/>
            <person name="Rouze P."/>
            <person name="Ellis J.G."/>
            <person name="Dodds P.N."/>
            <person name="Schein J.E."/>
            <person name="Zhong S."/>
            <person name="Hamelin R.C."/>
            <person name="Grigoriev I.V."/>
            <person name="Szabo L.J."/>
            <person name="Martin F."/>
        </authorList>
    </citation>
    <scope>NUCLEOTIDE SEQUENCE [LARGE SCALE GENOMIC DNA]</scope>
    <source>
        <strain evidence="3">CRL 75-36-700-3 / race SCCL</strain>
    </source>
</reference>
<gene>
    <name evidence="2" type="ORF">PGTG_15036</name>
</gene>
<dbReference type="GeneID" id="10546831"/>
<dbReference type="OrthoDB" id="2509988at2759"/>
<dbReference type="KEGG" id="pgr:PGTG_15036"/>
<reference key="1">
    <citation type="submission" date="2007-01" db="EMBL/GenBank/DDBJ databases">
        <title>The Genome Sequence of Puccinia graminis f. sp. tritici Strain CRL 75-36-700-3.</title>
        <authorList>
            <consortium name="The Broad Institute Genome Sequencing Platform"/>
            <person name="Birren B."/>
            <person name="Lander E."/>
            <person name="Galagan J."/>
            <person name="Nusbaum C."/>
            <person name="Devon K."/>
            <person name="Cuomo C."/>
            <person name="Jaffe D."/>
            <person name="Butler J."/>
            <person name="Alvarez P."/>
            <person name="Gnerre S."/>
            <person name="Grabherr M."/>
            <person name="Mauceli E."/>
            <person name="Brockman W."/>
            <person name="Young S."/>
            <person name="LaButti K."/>
            <person name="Sykes S."/>
            <person name="DeCaprio D."/>
            <person name="Crawford M."/>
            <person name="Koehrsen M."/>
            <person name="Engels R."/>
            <person name="Montgomery P."/>
            <person name="Pearson M."/>
            <person name="Howarth C."/>
            <person name="Larson L."/>
            <person name="White J."/>
            <person name="Zeng Q."/>
            <person name="Kodira C."/>
            <person name="Yandava C."/>
            <person name="Alvarado L."/>
            <person name="O'Leary S."/>
            <person name="Szabo L."/>
            <person name="Dean R."/>
            <person name="Schein J."/>
        </authorList>
    </citation>
    <scope>NUCLEOTIDE SEQUENCE</scope>
    <source>
        <strain>CRL 75-36-700-3</strain>
    </source>
</reference>
<name>E3KXZ4_PUCGT</name>